<feature type="transmembrane region" description="Helical" evidence="5">
    <location>
        <begin position="122"/>
        <end position="141"/>
    </location>
</feature>
<comment type="subcellular location">
    <subcellularLocation>
        <location evidence="1">Membrane</location>
    </subcellularLocation>
</comment>
<evidence type="ECO:0000256" key="1">
    <source>
        <dbReference type="ARBA" id="ARBA00004370"/>
    </source>
</evidence>
<feature type="transmembrane region" description="Helical" evidence="5">
    <location>
        <begin position="84"/>
        <end position="102"/>
    </location>
</feature>
<accession>A0A0G3BLN6</accession>
<feature type="transmembrane region" description="Helical" evidence="5">
    <location>
        <begin position="45"/>
        <end position="63"/>
    </location>
</feature>
<dbReference type="AlphaFoldDB" id="A0A0G3BLN6"/>
<dbReference type="OrthoDB" id="5797290at2"/>
<feature type="transmembrane region" description="Helical" evidence="5">
    <location>
        <begin position="12"/>
        <end position="33"/>
    </location>
</feature>
<evidence type="ECO:0000256" key="5">
    <source>
        <dbReference type="SAM" id="Phobius"/>
    </source>
</evidence>
<evidence type="ECO:0000259" key="6">
    <source>
        <dbReference type="Pfam" id="PF13664"/>
    </source>
</evidence>
<evidence type="ECO:0000256" key="4">
    <source>
        <dbReference type="ARBA" id="ARBA00023136"/>
    </source>
</evidence>
<evidence type="ECO:0000256" key="2">
    <source>
        <dbReference type="ARBA" id="ARBA00022692"/>
    </source>
</evidence>
<gene>
    <name evidence="7" type="ORF">AAW51_2217</name>
</gene>
<dbReference type="Pfam" id="PF13664">
    <property type="entry name" value="DUF4149"/>
    <property type="match status" value="1"/>
</dbReference>
<dbReference type="EMBL" id="CP011371">
    <property type="protein sequence ID" value="AKJ28908.1"/>
    <property type="molecule type" value="Genomic_DNA"/>
</dbReference>
<evidence type="ECO:0000256" key="3">
    <source>
        <dbReference type="ARBA" id="ARBA00022989"/>
    </source>
</evidence>
<keyword evidence="2 5" id="KW-0812">Transmembrane</keyword>
<dbReference type="STRING" id="413882.AAW51_2217"/>
<reference evidence="7 8" key="1">
    <citation type="submission" date="2015-05" db="EMBL/GenBank/DDBJ databases">
        <authorList>
            <person name="Tang B."/>
            <person name="Yu Y."/>
        </authorList>
    </citation>
    <scope>NUCLEOTIDE SEQUENCE [LARGE SCALE GENOMIC DNA]</scope>
    <source>
        <strain evidence="7 8">DSM 7029</strain>
    </source>
</reference>
<dbReference type="KEGG" id="pbh:AAW51_2217"/>
<keyword evidence="4 5" id="KW-0472">Membrane</keyword>
<feature type="domain" description="TMEM205-like" evidence="6">
    <location>
        <begin position="10"/>
        <end position="111"/>
    </location>
</feature>
<dbReference type="PATRIC" id="fig|413882.6.peg.2324"/>
<proteinExistence type="predicted"/>
<keyword evidence="3 5" id="KW-1133">Transmembrane helix</keyword>
<sequence>MSVQRLRGWLSGLWAGMVLFLGGAAAPSLFAALDRVSAGRAAARLFQTEAYASLALAVLLIVVERRCTGARRAAEPARSPMSPELLLALFALFCTVAGYFAIQPMMEQARAGQGSWSFGALHAVSSAFFLGKGAALLVLAWRCAPR</sequence>
<dbReference type="GO" id="GO:0016020">
    <property type="term" value="C:membrane"/>
    <property type="evidence" value="ECO:0007669"/>
    <property type="project" value="UniProtKB-SubCell"/>
</dbReference>
<protein>
    <submittedName>
        <fullName evidence="7">Transmembrane protein</fullName>
    </submittedName>
</protein>
<dbReference type="Proteomes" id="UP000035352">
    <property type="component" value="Chromosome"/>
</dbReference>
<keyword evidence="8" id="KW-1185">Reference proteome</keyword>
<evidence type="ECO:0000313" key="8">
    <source>
        <dbReference type="Proteomes" id="UP000035352"/>
    </source>
</evidence>
<dbReference type="InterPro" id="IPR025423">
    <property type="entry name" value="TMEM205-like"/>
</dbReference>
<name>A0A0G3BLN6_9BURK</name>
<organism evidence="7 8">
    <name type="scientific">Caldimonas brevitalea</name>
    <dbReference type="NCBI Taxonomy" id="413882"/>
    <lineage>
        <taxon>Bacteria</taxon>
        <taxon>Pseudomonadati</taxon>
        <taxon>Pseudomonadota</taxon>
        <taxon>Betaproteobacteria</taxon>
        <taxon>Burkholderiales</taxon>
        <taxon>Sphaerotilaceae</taxon>
        <taxon>Caldimonas</taxon>
    </lineage>
</organism>
<dbReference type="RefSeq" id="WP_047194670.1">
    <property type="nucleotide sequence ID" value="NZ_CP011371.1"/>
</dbReference>
<evidence type="ECO:0000313" key="7">
    <source>
        <dbReference type="EMBL" id="AKJ28908.1"/>
    </source>
</evidence>